<evidence type="ECO:0000256" key="3">
    <source>
        <dbReference type="ARBA" id="ARBA00022989"/>
    </source>
</evidence>
<evidence type="ECO:0000313" key="8">
    <source>
        <dbReference type="Proteomes" id="UP000037179"/>
    </source>
</evidence>
<evidence type="ECO:0008006" key="10">
    <source>
        <dbReference type="Google" id="ProtNLM"/>
    </source>
</evidence>
<protein>
    <recommendedName>
        <fullName evidence="10">Rhomboid family intramembrane serine protease</fullName>
    </recommendedName>
</protein>
<dbReference type="InterPro" id="IPR046862">
    <property type="entry name" value="Rhomboid_2"/>
</dbReference>
<keyword evidence="3 5" id="KW-1133">Transmembrane helix</keyword>
<reference evidence="8" key="1">
    <citation type="submission" date="2015-07" db="EMBL/GenBank/DDBJ databases">
        <title>Nocardia seriolae U-1 whole genome shotgun sequence.</title>
        <authorList>
            <person name="Imajoh M."/>
            <person name="Fukumoto Y."/>
            <person name="Sukeda M."/>
            <person name="Yamane J."/>
            <person name="Yamasaki K."/>
            <person name="Shimizu M."/>
            <person name="Ohnishi K."/>
            <person name="Oshima S."/>
        </authorList>
    </citation>
    <scope>NUCLEOTIDE SEQUENCE [LARGE SCALE GENOMIC DNA]</scope>
    <source>
        <strain evidence="8">U-1</strain>
    </source>
</reference>
<dbReference type="Proteomes" id="UP000180166">
    <property type="component" value="Chromosome"/>
</dbReference>
<dbReference type="RefSeq" id="WP_096490520.1">
    <property type="nucleotide sequence ID" value="NZ_AP017900.1"/>
</dbReference>
<dbReference type="KEGG" id="nsr:NS506_04201"/>
<evidence type="ECO:0000256" key="2">
    <source>
        <dbReference type="ARBA" id="ARBA00022692"/>
    </source>
</evidence>
<comment type="subcellular location">
    <subcellularLocation>
        <location evidence="1">Membrane</location>
        <topology evidence="1">Multi-pass membrane protein</topology>
    </subcellularLocation>
</comment>
<feature type="transmembrane region" description="Helical" evidence="5">
    <location>
        <begin position="184"/>
        <end position="206"/>
    </location>
</feature>
<feature type="transmembrane region" description="Helical" evidence="5">
    <location>
        <begin position="21"/>
        <end position="38"/>
    </location>
</feature>
<evidence type="ECO:0000313" key="9">
    <source>
        <dbReference type="Proteomes" id="UP000180166"/>
    </source>
</evidence>
<sequence length="217" mass="24132">MAGIGGRAQAVWRFVRSAPGTYIWLALLLVTTIVMRSLPPDEARVLLGNRSTNLHHLREDPIRVLVSSAFWLPGGGWPVYLVLYSVFHAPAERWLGTRRWLVCLVIAHVGATYISEGVLYWAIHRGHAPADAVFSLDVGVSYALAGVVGILAYHLTRPWRYWYALATTVFFIVPVLINPNFTDIGHLTALLIGFACYPLTGGRPGLWTPRLPRHART</sequence>
<dbReference type="Proteomes" id="UP000037179">
    <property type="component" value="Unassembled WGS sequence"/>
</dbReference>
<dbReference type="SUPFAM" id="SSF144091">
    <property type="entry name" value="Rhomboid-like"/>
    <property type="match status" value="1"/>
</dbReference>
<reference evidence="7 8" key="2">
    <citation type="journal article" date="2016" name="Genome Announc.">
        <title>Draft Genome Sequence of Erythromycin- and Oxytetracycline-Sensitive Nocardia seriolae Strain U-1 (NBRC 110359).</title>
        <authorList>
            <person name="Imajoh M."/>
            <person name="Sukeda M."/>
            <person name="Shimizu M."/>
            <person name="Yamane J."/>
            <person name="Ohnishi K."/>
            <person name="Oshima S."/>
        </authorList>
    </citation>
    <scope>NUCLEOTIDE SEQUENCE [LARGE SCALE GENOMIC DNA]</scope>
    <source>
        <strain evidence="7 8">U-1</strain>
    </source>
</reference>
<evidence type="ECO:0000313" key="6">
    <source>
        <dbReference type="EMBL" id="APA98249.1"/>
    </source>
</evidence>
<feature type="transmembrane region" description="Helical" evidence="5">
    <location>
        <begin position="99"/>
        <end position="122"/>
    </location>
</feature>
<dbReference type="InterPro" id="IPR035952">
    <property type="entry name" value="Rhomboid-like_sf"/>
</dbReference>
<reference evidence="6 9" key="3">
    <citation type="submission" date="2016-10" db="EMBL/GenBank/DDBJ databases">
        <title>Genome sequence of Nocardia seriolae strain EM150506, isolated from Anguila japonica.</title>
        <authorList>
            <person name="Han H.-J."/>
        </authorList>
    </citation>
    <scope>NUCLEOTIDE SEQUENCE [LARGE SCALE GENOMIC DNA]</scope>
    <source>
        <strain evidence="6 9">EM150506</strain>
    </source>
</reference>
<dbReference type="Pfam" id="PF20401">
    <property type="entry name" value="Rhomboid_2"/>
    <property type="match status" value="1"/>
</dbReference>
<keyword evidence="2 5" id="KW-0812">Transmembrane</keyword>
<keyword evidence="8" id="KW-1185">Reference proteome</keyword>
<feature type="transmembrane region" description="Helical" evidence="5">
    <location>
        <begin position="161"/>
        <end position="178"/>
    </location>
</feature>
<organism evidence="7 8">
    <name type="scientific">Nocardia seriolae</name>
    <dbReference type="NCBI Taxonomy" id="37332"/>
    <lineage>
        <taxon>Bacteria</taxon>
        <taxon>Bacillati</taxon>
        <taxon>Actinomycetota</taxon>
        <taxon>Actinomycetes</taxon>
        <taxon>Mycobacteriales</taxon>
        <taxon>Nocardiaceae</taxon>
        <taxon>Nocardia</taxon>
    </lineage>
</organism>
<gene>
    <name evidence="6" type="ORF">NS506_04201</name>
    <name evidence="7" type="ORF">NSK11_contig00025-0029</name>
</gene>
<dbReference type="GeneID" id="93375315"/>
<evidence type="ECO:0000256" key="1">
    <source>
        <dbReference type="ARBA" id="ARBA00004141"/>
    </source>
</evidence>
<feature type="transmembrane region" description="Helical" evidence="5">
    <location>
        <begin position="134"/>
        <end position="154"/>
    </location>
</feature>
<dbReference type="EMBL" id="BBYQ01000025">
    <property type="protein sequence ID" value="GAP27947.1"/>
    <property type="molecule type" value="Genomic_DNA"/>
</dbReference>
<feature type="transmembrane region" description="Helical" evidence="5">
    <location>
        <begin position="64"/>
        <end position="87"/>
    </location>
</feature>
<dbReference type="GO" id="GO:0016020">
    <property type="term" value="C:membrane"/>
    <property type="evidence" value="ECO:0007669"/>
    <property type="project" value="UniProtKB-SubCell"/>
</dbReference>
<evidence type="ECO:0000256" key="4">
    <source>
        <dbReference type="ARBA" id="ARBA00023136"/>
    </source>
</evidence>
<dbReference type="Gene3D" id="1.20.1540.10">
    <property type="entry name" value="Rhomboid-like"/>
    <property type="match status" value="1"/>
</dbReference>
<name>A0A0B8N7U3_9NOCA</name>
<evidence type="ECO:0000256" key="5">
    <source>
        <dbReference type="SAM" id="Phobius"/>
    </source>
</evidence>
<keyword evidence="4 5" id="KW-0472">Membrane</keyword>
<accession>A0A0B8N7U3</accession>
<dbReference type="EMBL" id="CP017839">
    <property type="protein sequence ID" value="APA98249.1"/>
    <property type="molecule type" value="Genomic_DNA"/>
</dbReference>
<dbReference type="AlphaFoldDB" id="A0A0B8N7U3"/>
<evidence type="ECO:0000313" key="7">
    <source>
        <dbReference type="EMBL" id="GAP27947.1"/>
    </source>
</evidence>
<proteinExistence type="predicted"/>
<dbReference type="OrthoDB" id="4827451at2"/>